<gene>
    <name evidence="1" type="ORF">EYF80_008289</name>
</gene>
<evidence type="ECO:0000313" key="2">
    <source>
        <dbReference type="Proteomes" id="UP000314294"/>
    </source>
</evidence>
<keyword evidence="2" id="KW-1185">Reference proteome</keyword>
<organism evidence="1 2">
    <name type="scientific">Liparis tanakae</name>
    <name type="common">Tanaka's snailfish</name>
    <dbReference type="NCBI Taxonomy" id="230148"/>
    <lineage>
        <taxon>Eukaryota</taxon>
        <taxon>Metazoa</taxon>
        <taxon>Chordata</taxon>
        <taxon>Craniata</taxon>
        <taxon>Vertebrata</taxon>
        <taxon>Euteleostomi</taxon>
        <taxon>Actinopterygii</taxon>
        <taxon>Neopterygii</taxon>
        <taxon>Teleostei</taxon>
        <taxon>Neoteleostei</taxon>
        <taxon>Acanthomorphata</taxon>
        <taxon>Eupercaria</taxon>
        <taxon>Perciformes</taxon>
        <taxon>Cottioidei</taxon>
        <taxon>Cottales</taxon>
        <taxon>Liparidae</taxon>
        <taxon>Liparis</taxon>
    </lineage>
</organism>
<comment type="caution">
    <text evidence="1">The sequence shown here is derived from an EMBL/GenBank/DDBJ whole genome shotgun (WGS) entry which is preliminary data.</text>
</comment>
<reference evidence="1 2" key="1">
    <citation type="submission" date="2019-03" db="EMBL/GenBank/DDBJ databases">
        <title>First draft genome of Liparis tanakae, snailfish: a comprehensive survey of snailfish specific genes.</title>
        <authorList>
            <person name="Kim W."/>
            <person name="Song I."/>
            <person name="Jeong J.-H."/>
            <person name="Kim D."/>
            <person name="Kim S."/>
            <person name="Ryu S."/>
            <person name="Song J.Y."/>
            <person name="Lee S.K."/>
        </authorList>
    </citation>
    <scope>NUCLEOTIDE SEQUENCE [LARGE SCALE GENOMIC DNA]</scope>
    <source>
        <tissue evidence="1">Muscle</tissue>
    </source>
</reference>
<accession>A0A4Z2IUU8</accession>
<proteinExistence type="predicted"/>
<sequence length="70" mass="7384">MRSAFEAGGTEKEADPACAPNCCSQPTPFSPLPILSLCQVASWPNGDAQMLHKLHGWPASLTISSGLMDL</sequence>
<dbReference type="Proteomes" id="UP000314294">
    <property type="component" value="Unassembled WGS sequence"/>
</dbReference>
<name>A0A4Z2IUU8_9TELE</name>
<protein>
    <submittedName>
        <fullName evidence="1">Uncharacterized protein</fullName>
    </submittedName>
</protein>
<dbReference type="EMBL" id="SRLO01000046">
    <property type="protein sequence ID" value="TNN81517.1"/>
    <property type="molecule type" value="Genomic_DNA"/>
</dbReference>
<dbReference type="AlphaFoldDB" id="A0A4Z2IUU8"/>
<evidence type="ECO:0000313" key="1">
    <source>
        <dbReference type="EMBL" id="TNN81517.1"/>
    </source>
</evidence>